<evidence type="ECO:0000313" key="3">
    <source>
        <dbReference type="Proteomes" id="UP001525968"/>
    </source>
</evidence>
<gene>
    <name evidence="2" type="ORF">N0K08_07060</name>
</gene>
<evidence type="ECO:0000313" key="2">
    <source>
        <dbReference type="EMBL" id="MCT9810385.1"/>
    </source>
</evidence>
<name>A0ABT2PIS1_9BURK</name>
<reference evidence="2 3" key="1">
    <citation type="submission" date="2022-09" db="EMBL/GenBank/DDBJ databases">
        <title>Draft genome of isolate Be4.</title>
        <authorList>
            <person name="Sanchez-Castro I."/>
            <person name="Martinez-Rodriguez P."/>
            <person name="Descostes M."/>
            <person name="Merroun M."/>
        </authorList>
    </citation>
    <scope>NUCLEOTIDE SEQUENCE [LARGE SCALE GENOMIC DNA]</scope>
    <source>
        <strain evidence="2 3">Be4</strain>
    </source>
</reference>
<comment type="caution">
    <text evidence="2">The sequence shown here is derived from an EMBL/GenBank/DDBJ whole genome shotgun (WGS) entry which is preliminary data.</text>
</comment>
<organism evidence="2 3">
    <name type="scientific">Acidovorax bellezanensis</name>
    <dbReference type="NCBI Taxonomy" id="2976702"/>
    <lineage>
        <taxon>Bacteria</taxon>
        <taxon>Pseudomonadati</taxon>
        <taxon>Pseudomonadota</taxon>
        <taxon>Betaproteobacteria</taxon>
        <taxon>Burkholderiales</taxon>
        <taxon>Comamonadaceae</taxon>
        <taxon>Acidovorax</taxon>
    </lineage>
</organism>
<proteinExistence type="predicted"/>
<keyword evidence="3" id="KW-1185">Reference proteome</keyword>
<sequence length="121" mass="13811">MGLLNSITKPLIEVIEWTNDARHTLSYRWPDEDKEIKGGAQRIVRASQQVQGPVRRPVPARQTHAEHAEQTPCVDTQDGKYDVQSPLKKPREPRLHRQPQRRCVVYLSQGVSAPGRFFAFG</sequence>
<feature type="region of interest" description="Disordered" evidence="1">
    <location>
        <begin position="47"/>
        <end position="98"/>
    </location>
</feature>
<dbReference type="Proteomes" id="UP001525968">
    <property type="component" value="Unassembled WGS sequence"/>
</dbReference>
<evidence type="ECO:0000256" key="1">
    <source>
        <dbReference type="SAM" id="MobiDB-lite"/>
    </source>
</evidence>
<dbReference type="RefSeq" id="WP_261499398.1">
    <property type="nucleotide sequence ID" value="NZ_JAODYH010000003.1"/>
</dbReference>
<accession>A0ABT2PIS1</accession>
<protein>
    <submittedName>
        <fullName evidence="2">Uncharacterized protein</fullName>
    </submittedName>
</protein>
<dbReference type="EMBL" id="JAODYH010000003">
    <property type="protein sequence ID" value="MCT9810385.1"/>
    <property type="molecule type" value="Genomic_DNA"/>
</dbReference>